<evidence type="ECO:0000256" key="4">
    <source>
        <dbReference type="ARBA" id="ARBA00023136"/>
    </source>
</evidence>
<reference evidence="6 7" key="1">
    <citation type="journal article" date="2024" name="Commun. Biol.">
        <title>Comparative genomic analysis of thermophilic fungi reveals convergent evolutionary adaptations and gene losses.</title>
        <authorList>
            <person name="Steindorff A.S."/>
            <person name="Aguilar-Pontes M.V."/>
            <person name="Robinson A.J."/>
            <person name="Andreopoulos B."/>
            <person name="LaButti K."/>
            <person name="Kuo A."/>
            <person name="Mondo S."/>
            <person name="Riley R."/>
            <person name="Otillar R."/>
            <person name="Haridas S."/>
            <person name="Lipzen A."/>
            <person name="Grimwood J."/>
            <person name="Schmutz J."/>
            <person name="Clum A."/>
            <person name="Reid I.D."/>
            <person name="Moisan M.C."/>
            <person name="Butler G."/>
            <person name="Nguyen T.T.M."/>
            <person name="Dewar K."/>
            <person name="Conant G."/>
            <person name="Drula E."/>
            <person name="Henrissat B."/>
            <person name="Hansel C."/>
            <person name="Singer S."/>
            <person name="Hutchinson M.I."/>
            <person name="de Vries R.P."/>
            <person name="Natvig D.O."/>
            <person name="Powell A.J."/>
            <person name="Tsang A."/>
            <person name="Grigoriev I.V."/>
        </authorList>
    </citation>
    <scope>NUCLEOTIDE SEQUENCE [LARGE SCALE GENOMIC DNA]</scope>
    <source>
        <strain evidence="6 7">ATCC 24622</strain>
    </source>
</reference>
<feature type="transmembrane region" description="Helical" evidence="5">
    <location>
        <begin position="134"/>
        <end position="152"/>
    </location>
</feature>
<dbReference type="EMBL" id="JAZHXJ010000222">
    <property type="protein sequence ID" value="KAL1868224.1"/>
    <property type="molecule type" value="Genomic_DNA"/>
</dbReference>
<name>A0ABR3WX15_9PEZI</name>
<feature type="transmembrane region" description="Helical" evidence="5">
    <location>
        <begin position="172"/>
        <end position="190"/>
    </location>
</feature>
<sequence>MSLPDGLISYGPSANCTLALCPVEWSALEYRPSLAASGAFIGLFAVAMVVHIIEGWHWRDWGFMSLMAAGCIDEIIGYGGRIILYNNPFSFSGFLMQIICITTAPLFFCASIYVTLSRTIYYLDPKVSYFSPKLLYWVFIPCDIFSLVLQAAGGGLSSVSSGSSKTGNDISLAGLSFQVFTLIVFIVLAADYFRRFLRSGGKFPGGRFRVYFIFLSLAILLILVRCVYRIDELSDGYFGPLFHNEEVFYGLESVMVTVATFSLALGHPGLGLVRQPNERSIDSSALETGAESGEK</sequence>
<keyword evidence="2 5" id="KW-0812">Transmembrane</keyword>
<evidence type="ECO:0000256" key="3">
    <source>
        <dbReference type="ARBA" id="ARBA00022989"/>
    </source>
</evidence>
<keyword evidence="7" id="KW-1185">Reference proteome</keyword>
<dbReference type="PANTHER" id="PTHR31465">
    <property type="entry name" value="PROTEIN RTA1-RELATED"/>
    <property type="match status" value="1"/>
</dbReference>
<keyword evidence="3 5" id="KW-1133">Transmembrane helix</keyword>
<feature type="transmembrane region" description="Helical" evidence="5">
    <location>
        <begin position="210"/>
        <end position="230"/>
    </location>
</feature>
<evidence type="ECO:0008006" key="8">
    <source>
        <dbReference type="Google" id="ProtNLM"/>
    </source>
</evidence>
<feature type="transmembrane region" description="Helical" evidence="5">
    <location>
        <begin position="91"/>
        <end position="114"/>
    </location>
</feature>
<feature type="transmembrane region" description="Helical" evidence="5">
    <location>
        <begin position="65"/>
        <end position="85"/>
    </location>
</feature>
<feature type="transmembrane region" description="Helical" evidence="5">
    <location>
        <begin position="34"/>
        <end position="53"/>
    </location>
</feature>
<comment type="subcellular location">
    <subcellularLocation>
        <location evidence="1">Membrane</location>
        <topology evidence="1">Multi-pass membrane protein</topology>
    </subcellularLocation>
</comment>
<evidence type="ECO:0000256" key="1">
    <source>
        <dbReference type="ARBA" id="ARBA00004141"/>
    </source>
</evidence>
<evidence type="ECO:0000256" key="5">
    <source>
        <dbReference type="SAM" id="Phobius"/>
    </source>
</evidence>
<feature type="transmembrane region" description="Helical" evidence="5">
    <location>
        <begin position="250"/>
        <end position="273"/>
    </location>
</feature>
<accession>A0ABR3WX15</accession>
<protein>
    <recommendedName>
        <fullName evidence="8">Parasitic phase-specific protein PSP-1</fullName>
    </recommendedName>
</protein>
<keyword evidence="4 5" id="KW-0472">Membrane</keyword>
<organism evidence="6 7">
    <name type="scientific">Phialemonium thermophilum</name>
    <dbReference type="NCBI Taxonomy" id="223376"/>
    <lineage>
        <taxon>Eukaryota</taxon>
        <taxon>Fungi</taxon>
        <taxon>Dikarya</taxon>
        <taxon>Ascomycota</taxon>
        <taxon>Pezizomycotina</taxon>
        <taxon>Sordariomycetes</taxon>
        <taxon>Sordariomycetidae</taxon>
        <taxon>Cephalothecales</taxon>
        <taxon>Cephalothecaceae</taxon>
        <taxon>Phialemonium</taxon>
    </lineage>
</organism>
<gene>
    <name evidence="6" type="ORF">VTK73DRAFT_3786</name>
</gene>
<evidence type="ECO:0000313" key="6">
    <source>
        <dbReference type="EMBL" id="KAL1868224.1"/>
    </source>
</evidence>
<proteinExistence type="predicted"/>
<dbReference type="Proteomes" id="UP001586593">
    <property type="component" value="Unassembled WGS sequence"/>
</dbReference>
<dbReference type="InterPro" id="IPR007568">
    <property type="entry name" value="RTA1"/>
</dbReference>
<evidence type="ECO:0000256" key="2">
    <source>
        <dbReference type="ARBA" id="ARBA00022692"/>
    </source>
</evidence>
<comment type="caution">
    <text evidence="6">The sequence shown here is derived from an EMBL/GenBank/DDBJ whole genome shotgun (WGS) entry which is preliminary data.</text>
</comment>
<evidence type="ECO:0000313" key="7">
    <source>
        <dbReference type="Proteomes" id="UP001586593"/>
    </source>
</evidence>
<dbReference type="Pfam" id="PF04479">
    <property type="entry name" value="RTA1"/>
    <property type="match status" value="1"/>
</dbReference>
<dbReference type="PANTHER" id="PTHR31465:SF7">
    <property type="entry name" value="SPHINGOID LONG-CHAIN BASE TRANSPORTER RSB1"/>
    <property type="match status" value="1"/>
</dbReference>